<evidence type="ECO:0000259" key="1">
    <source>
        <dbReference type="Pfam" id="PF13391"/>
    </source>
</evidence>
<organism evidence="3 5">
    <name type="scientific">Xenorhabdus hominickii</name>
    <dbReference type="NCBI Taxonomy" id="351679"/>
    <lineage>
        <taxon>Bacteria</taxon>
        <taxon>Pseudomonadati</taxon>
        <taxon>Pseudomonadota</taxon>
        <taxon>Gammaproteobacteria</taxon>
        <taxon>Enterobacterales</taxon>
        <taxon>Morganellaceae</taxon>
        <taxon>Xenorhabdus</taxon>
    </lineage>
</organism>
<sequence length="302" mass="34404">MPVSEKLKKVIWSKAAGKCSICREDLLLNDEAKELTHLVGEVAHIVAEKKDGPRGISDLTLSTRNSERNLLLLCLMHHKVIDDNPSSYPVDRLLEIKKSHENWISENLASNPIWDTKLHQMYYINVPRLSLLCSRYGYSLDLSRYGRIKALHELGWELNGLMAGFSKLLSMVELKAVPIETALTQPSLIKGMYISFDRRFRTKNIRMPNCLSDYTTIFKSDLKKDPHIYTKIGDYKVVAFIDKRWVTTSTAFCQFRPSSGQNDFAGIAFVNSVDITAKIVNITPYVVGMPSNEFIEAFYAKF</sequence>
<reference evidence="3 5" key="2">
    <citation type="journal article" date="2017" name="Nat. Microbiol.">
        <title>Natural product diversity associated with the nematode symbionts Photorhabdus and Xenorhabdus.</title>
        <authorList>
            <person name="Tobias N.J."/>
            <person name="Wolff H."/>
            <person name="Djahanschiri B."/>
            <person name="Grundmann F."/>
            <person name="Kronenwerth M."/>
            <person name="Shi Y.M."/>
            <person name="Simonyi S."/>
            <person name="Grun P."/>
            <person name="Shapiro-Ilan D."/>
            <person name="Pidot S.J."/>
            <person name="Stinear T.P."/>
            <person name="Ebersberger I."/>
            <person name="Bode H.B."/>
        </authorList>
    </citation>
    <scope>NUCLEOTIDE SEQUENCE [LARGE SCALE GENOMIC DNA]</scope>
    <source>
        <strain evidence="3 5">DSM 17903</strain>
    </source>
</reference>
<dbReference type="Proteomes" id="UP000094600">
    <property type="component" value="Chromosome"/>
</dbReference>
<dbReference type="EMBL" id="NJAI01000005">
    <property type="protein sequence ID" value="PHM54161.1"/>
    <property type="molecule type" value="Genomic_DNA"/>
</dbReference>
<keyword evidence="4" id="KW-1185">Reference proteome</keyword>
<proteinExistence type="predicted"/>
<dbReference type="InterPro" id="IPR003615">
    <property type="entry name" value="HNH_nuc"/>
</dbReference>
<keyword evidence="3" id="KW-0540">Nuclease</keyword>
<evidence type="ECO:0000313" key="4">
    <source>
        <dbReference type="Proteomes" id="UP000094600"/>
    </source>
</evidence>
<dbReference type="Pfam" id="PF13391">
    <property type="entry name" value="HNH_2"/>
    <property type="match status" value="1"/>
</dbReference>
<evidence type="ECO:0000313" key="2">
    <source>
        <dbReference type="EMBL" id="AOM42434.1"/>
    </source>
</evidence>
<dbReference type="EMBL" id="CP016176">
    <property type="protein sequence ID" value="AOM42434.1"/>
    <property type="molecule type" value="Genomic_DNA"/>
</dbReference>
<dbReference type="AlphaFoldDB" id="A0A2G0Q4P8"/>
<protein>
    <submittedName>
        <fullName evidence="3">HNH endonuclease</fullName>
    </submittedName>
</protein>
<keyword evidence="3" id="KW-0255">Endonuclease</keyword>
<dbReference type="OrthoDB" id="9052589at2"/>
<dbReference type="GO" id="GO:0004519">
    <property type="term" value="F:endonuclease activity"/>
    <property type="evidence" value="ECO:0007669"/>
    <property type="project" value="UniProtKB-KW"/>
</dbReference>
<dbReference type="KEGG" id="xho:A9255_18860"/>
<keyword evidence="3" id="KW-0378">Hydrolase</keyword>
<evidence type="ECO:0000313" key="5">
    <source>
        <dbReference type="Proteomes" id="UP000225433"/>
    </source>
</evidence>
<evidence type="ECO:0000313" key="3">
    <source>
        <dbReference type="EMBL" id="PHM54161.1"/>
    </source>
</evidence>
<gene>
    <name evidence="2" type="ORF">A9255_18860</name>
    <name evidence="3" type="ORF">Xhom_03236</name>
</gene>
<feature type="domain" description="HNH nuclease" evidence="1">
    <location>
        <begin position="19"/>
        <end position="82"/>
    </location>
</feature>
<dbReference type="RefSeq" id="WP_069318056.1">
    <property type="nucleotide sequence ID" value="NZ_CAWNQJ010000079.1"/>
</dbReference>
<accession>A0A2G0Q4P8</accession>
<name>A0A2G0Q4P8_XENHO</name>
<reference evidence="2 4" key="1">
    <citation type="submission" date="2016-06" db="EMBL/GenBank/DDBJ databases">
        <title>Bacterial characters and pathogenicity of Xenorhabdus hominickii from an entomopathogenic nematode, Steinernema monticolum.</title>
        <authorList>
            <person name="Park Y."/>
            <person name="Kim Y."/>
        </authorList>
    </citation>
    <scope>NUCLEOTIDE SEQUENCE [LARGE SCALE GENOMIC DNA]</scope>
    <source>
        <strain evidence="2 4">ANU1</strain>
    </source>
</reference>
<dbReference type="Proteomes" id="UP000225433">
    <property type="component" value="Unassembled WGS sequence"/>
</dbReference>